<gene>
    <name evidence="1" type="ORF">SK128_021190</name>
</gene>
<name>A0AAN8XBR9_HALRR</name>
<evidence type="ECO:0000313" key="1">
    <source>
        <dbReference type="EMBL" id="KAK7081540.1"/>
    </source>
</evidence>
<reference evidence="1 2" key="1">
    <citation type="submission" date="2023-11" db="EMBL/GenBank/DDBJ databases">
        <title>Halocaridina rubra genome assembly.</title>
        <authorList>
            <person name="Smith C."/>
        </authorList>
    </citation>
    <scope>NUCLEOTIDE SEQUENCE [LARGE SCALE GENOMIC DNA]</scope>
    <source>
        <strain evidence="1">EP-1</strain>
        <tissue evidence="1">Whole</tissue>
    </source>
</reference>
<dbReference type="PANTHER" id="PTHR23278">
    <property type="entry name" value="SIDESTEP PROTEIN"/>
    <property type="match status" value="1"/>
</dbReference>
<evidence type="ECO:0000313" key="2">
    <source>
        <dbReference type="Proteomes" id="UP001381693"/>
    </source>
</evidence>
<protein>
    <recommendedName>
        <fullName evidence="3">Ig-like domain-containing protein</fullName>
    </recommendedName>
</protein>
<dbReference type="EMBL" id="JAXCGZ010004711">
    <property type="protein sequence ID" value="KAK7081540.1"/>
    <property type="molecule type" value="Genomic_DNA"/>
</dbReference>
<accession>A0AAN8XBR9</accession>
<organism evidence="1 2">
    <name type="scientific">Halocaridina rubra</name>
    <name type="common">Hawaiian red shrimp</name>
    <dbReference type="NCBI Taxonomy" id="373956"/>
    <lineage>
        <taxon>Eukaryota</taxon>
        <taxon>Metazoa</taxon>
        <taxon>Ecdysozoa</taxon>
        <taxon>Arthropoda</taxon>
        <taxon>Crustacea</taxon>
        <taxon>Multicrustacea</taxon>
        <taxon>Malacostraca</taxon>
        <taxon>Eumalacostraca</taxon>
        <taxon>Eucarida</taxon>
        <taxon>Decapoda</taxon>
        <taxon>Pleocyemata</taxon>
        <taxon>Caridea</taxon>
        <taxon>Atyoidea</taxon>
        <taxon>Atyidae</taxon>
        <taxon>Halocaridina</taxon>
    </lineage>
</organism>
<comment type="caution">
    <text evidence="1">The sequence shown here is derived from an EMBL/GenBank/DDBJ whole genome shotgun (WGS) entry which is preliminary data.</text>
</comment>
<dbReference type="Proteomes" id="UP001381693">
    <property type="component" value="Unassembled WGS sequence"/>
</dbReference>
<dbReference type="AlphaFoldDB" id="A0AAN8XBR9"/>
<proteinExistence type="predicted"/>
<keyword evidence="2" id="KW-1185">Reference proteome</keyword>
<evidence type="ECO:0008006" key="3">
    <source>
        <dbReference type="Google" id="ProtNLM"/>
    </source>
</evidence>
<sequence>MFFDARGSNIADEGKHWSDERLLERRAYFQLLPSNAWRITRGPGAHLEIYPVQDRDQAIYRCRVDYLLSPTKNTIVNFTVVSK</sequence>
<dbReference type="PANTHER" id="PTHR23278:SF19">
    <property type="entry name" value="OBSCURIN"/>
    <property type="match status" value="1"/>
</dbReference>